<reference evidence="1 2" key="1">
    <citation type="journal article" date="2015" name="Nature">
        <title>rRNA introns, odd ribosomes, and small enigmatic genomes across a large radiation of phyla.</title>
        <authorList>
            <person name="Brown C.T."/>
            <person name="Hug L.A."/>
            <person name="Thomas B.C."/>
            <person name="Sharon I."/>
            <person name="Castelle C.J."/>
            <person name="Singh A."/>
            <person name="Wilkins M.J."/>
            <person name="Williams K.H."/>
            <person name="Banfield J.F."/>
        </authorList>
    </citation>
    <scope>NUCLEOTIDE SEQUENCE [LARGE SCALE GENOMIC DNA]</scope>
</reference>
<comment type="caution">
    <text evidence="1">The sequence shown here is derived from an EMBL/GenBank/DDBJ whole genome shotgun (WGS) entry which is preliminary data.</text>
</comment>
<accession>A0A0G1HFC3</accession>
<dbReference type="EMBL" id="LCHZ01000024">
    <property type="protein sequence ID" value="KKT46031.1"/>
    <property type="molecule type" value="Genomic_DNA"/>
</dbReference>
<dbReference type="STRING" id="1618404.UW35_C0024G0006"/>
<name>A0A0G1HFC3_9BACT</name>
<gene>
    <name evidence="1" type="ORF">UW35_C0024G0006</name>
</gene>
<dbReference type="Proteomes" id="UP000033861">
    <property type="component" value="Unassembled WGS sequence"/>
</dbReference>
<dbReference type="AlphaFoldDB" id="A0A0G1HFC3"/>
<proteinExistence type="predicted"/>
<organism evidence="1 2">
    <name type="scientific">Candidatus Collierbacteria bacterium GW2011_GWF2_44_15</name>
    <dbReference type="NCBI Taxonomy" id="1618404"/>
    <lineage>
        <taxon>Bacteria</taxon>
        <taxon>Candidatus Collieribacteriota</taxon>
    </lineage>
</organism>
<protein>
    <submittedName>
        <fullName evidence="1">Uncharacterized protein</fullName>
    </submittedName>
</protein>
<evidence type="ECO:0000313" key="1">
    <source>
        <dbReference type="EMBL" id="KKT46031.1"/>
    </source>
</evidence>
<feature type="non-terminal residue" evidence="1">
    <location>
        <position position="1"/>
    </location>
</feature>
<sequence length="127" mass="14290">KIKEQLLTYRQFVKSLVKENRVLEKKFYVIVPFTALELGVTAATFNPVAKAPQKPPFDLDYIEEKAAMALYPRRDHIIRQFARIGLRAQQLTTPELVNLFYSIYNQSSAATATSAQTKAIGGGVNNK</sequence>
<evidence type="ECO:0000313" key="2">
    <source>
        <dbReference type="Proteomes" id="UP000033861"/>
    </source>
</evidence>